<evidence type="ECO:0008006" key="14">
    <source>
        <dbReference type="Google" id="ProtNLM"/>
    </source>
</evidence>
<evidence type="ECO:0000313" key="13">
    <source>
        <dbReference type="Proteomes" id="UP000009022"/>
    </source>
</evidence>
<dbReference type="KEGG" id="tad:TRIADDRAFT_35611"/>
<evidence type="ECO:0000256" key="5">
    <source>
        <dbReference type="ARBA" id="ARBA00022824"/>
    </source>
</evidence>
<protein>
    <recommendedName>
        <fullName evidence="14">Protein transport protein Sec61 subunit beta</fullName>
    </recommendedName>
</protein>
<dbReference type="CTD" id="6751540"/>
<name>B3RRE1_TRIAD</name>
<dbReference type="GO" id="GO:0006616">
    <property type="term" value="P:SRP-dependent cotranslational protein targeting to membrane, translocation"/>
    <property type="evidence" value="ECO:0000318"/>
    <property type="project" value="GO_Central"/>
</dbReference>
<evidence type="ECO:0000256" key="3">
    <source>
        <dbReference type="ARBA" id="ARBA00022448"/>
    </source>
</evidence>
<dbReference type="GO" id="GO:0005784">
    <property type="term" value="C:Sec61 translocon complex"/>
    <property type="evidence" value="ECO:0000318"/>
    <property type="project" value="GO_Central"/>
</dbReference>
<dbReference type="OrthoDB" id="5401193at2759"/>
<evidence type="ECO:0000256" key="8">
    <source>
        <dbReference type="ARBA" id="ARBA00023010"/>
    </source>
</evidence>
<keyword evidence="5" id="KW-0256">Endoplasmic reticulum</keyword>
<keyword evidence="4 11" id="KW-0812">Transmembrane</keyword>
<dbReference type="Pfam" id="PF03911">
    <property type="entry name" value="Sec61_beta"/>
    <property type="match status" value="1"/>
</dbReference>
<sequence length="95" mass="9604">MPTSPSSTSVGSGRAAAGGKSPVKGASGVRQRKPTGGGAGGAAPRVGSAGAATSWRFFTEDSPGFKVEPVPVLVMSIIYIVAIFLLHLWGKYSRG</sequence>
<evidence type="ECO:0000256" key="2">
    <source>
        <dbReference type="ARBA" id="ARBA00006103"/>
    </source>
</evidence>
<organism evidence="12 13">
    <name type="scientific">Trichoplax adhaerens</name>
    <name type="common">Trichoplax reptans</name>
    <dbReference type="NCBI Taxonomy" id="10228"/>
    <lineage>
        <taxon>Eukaryota</taxon>
        <taxon>Metazoa</taxon>
        <taxon>Placozoa</taxon>
        <taxon>Uniplacotomia</taxon>
        <taxon>Trichoplacea</taxon>
        <taxon>Trichoplacidae</taxon>
        <taxon>Trichoplax</taxon>
    </lineage>
</organism>
<evidence type="ECO:0000256" key="1">
    <source>
        <dbReference type="ARBA" id="ARBA00004389"/>
    </source>
</evidence>
<dbReference type="AlphaFoldDB" id="B3RRE1"/>
<accession>B3RRE1</accession>
<comment type="subcellular location">
    <subcellularLocation>
        <location evidence="1">Endoplasmic reticulum membrane</location>
        <topology evidence="1">Single-pass membrane protein</topology>
    </subcellularLocation>
</comment>
<dbReference type="GO" id="GO:0005085">
    <property type="term" value="F:guanyl-nucleotide exchange factor activity"/>
    <property type="evidence" value="ECO:0000318"/>
    <property type="project" value="GO_Central"/>
</dbReference>
<dbReference type="eggNOG" id="KOG3457">
    <property type="taxonomic scope" value="Eukaryota"/>
</dbReference>
<feature type="compositionally biased region" description="Low complexity" evidence="10">
    <location>
        <begin position="1"/>
        <end position="13"/>
    </location>
</feature>
<dbReference type="InParanoid" id="B3RRE1"/>
<dbReference type="HOGENOM" id="CLU_133423_4_0_1"/>
<dbReference type="RefSeq" id="XP_002110856.1">
    <property type="nucleotide sequence ID" value="XM_002110820.1"/>
</dbReference>
<dbReference type="FunCoup" id="B3RRE1">
    <property type="interactions" value="1162"/>
</dbReference>
<keyword evidence="9 11" id="KW-0472">Membrane</keyword>
<keyword evidence="3" id="KW-0813">Transport</keyword>
<dbReference type="Proteomes" id="UP000009022">
    <property type="component" value="Unassembled WGS sequence"/>
</dbReference>
<dbReference type="InterPro" id="IPR030671">
    <property type="entry name" value="Sec61-beta/Sbh"/>
</dbReference>
<keyword evidence="6" id="KW-0653">Protein transport</keyword>
<evidence type="ECO:0000256" key="7">
    <source>
        <dbReference type="ARBA" id="ARBA00022989"/>
    </source>
</evidence>
<dbReference type="GO" id="GO:0031204">
    <property type="term" value="P:post-translational protein targeting to membrane, translocation"/>
    <property type="evidence" value="ECO:0000318"/>
    <property type="project" value="GO_Central"/>
</dbReference>
<keyword evidence="13" id="KW-1185">Reference proteome</keyword>
<evidence type="ECO:0000256" key="9">
    <source>
        <dbReference type="ARBA" id="ARBA00023136"/>
    </source>
</evidence>
<dbReference type="EMBL" id="DS985243">
    <property type="protein sequence ID" value="EDV26860.1"/>
    <property type="molecule type" value="Genomic_DNA"/>
</dbReference>
<proteinExistence type="inferred from homology"/>
<dbReference type="GeneID" id="6751540"/>
<dbReference type="PhylomeDB" id="B3RRE1"/>
<evidence type="ECO:0000256" key="11">
    <source>
        <dbReference type="SAM" id="Phobius"/>
    </source>
</evidence>
<gene>
    <name evidence="12" type="ORF">TRIADDRAFT_35611</name>
</gene>
<dbReference type="STRING" id="10228.B3RRE1"/>
<evidence type="ECO:0000313" key="12">
    <source>
        <dbReference type="EMBL" id="EDV26860.1"/>
    </source>
</evidence>
<feature type="transmembrane region" description="Helical" evidence="11">
    <location>
        <begin position="70"/>
        <end position="89"/>
    </location>
</feature>
<dbReference type="InterPro" id="IPR016482">
    <property type="entry name" value="SecG/Sec61-beta/Sbh"/>
</dbReference>
<reference evidence="12 13" key="1">
    <citation type="journal article" date="2008" name="Nature">
        <title>The Trichoplax genome and the nature of placozoans.</title>
        <authorList>
            <person name="Srivastava M."/>
            <person name="Begovic E."/>
            <person name="Chapman J."/>
            <person name="Putnam N.H."/>
            <person name="Hellsten U."/>
            <person name="Kawashima T."/>
            <person name="Kuo A."/>
            <person name="Mitros T."/>
            <person name="Salamov A."/>
            <person name="Carpenter M.L."/>
            <person name="Signorovitch A.Y."/>
            <person name="Moreno M.A."/>
            <person name="Kamm K."/>
            <person name="Grimwood J."/>
            <person name="Schmutz J."/>
            <person name="Shapiro H."/>
            <person name="Grigoriev I.V."/>
            <person name="Buss L.W."/>
            <person name="Schierwater B."/>
            <person name="Dellaporta S.L."/>
            <person name="Rokhsar D.S."/>
        </authorList>
    </citation>
    <scope>NUCLEOTIDE SEQUENCE [LARGE SCALE GENOMIC DNA]</scope>
    <source>
        <strain evidence="12 13">Grell-BS-1999</strain>
    </source>
</reference>
<feature type="region of interest" description="Disordered" evidence="10">
    <location>
        <begin position="1"/>
        <end position="47"/>
    </location>
</feature>
<keyword evidence="7 11" id="KW-1133">Transmembrane helix</keyword>
<comment type="similarity">
    <text evidence="2">Belongs to the SEC61-beta family.</text>
</comment>
<dbReference type="GO" id="GO:0016020">
    <property type="term" value="C:membrane"/>
    <property type="evidence" value="ECO:0000318"/>
    <property type="project" value="GO_Central"/>
</dbReference>
<dbReference type="OMA" id="SSGMWRF"/>
<dbReference type="PANTHER" id="PTHR13509">
    <property type="entry name" value="SEC61 SUBUNIT BETA"/>
    <property type="match status" value="1"/>
</dbReference>
<evidence type="ECO:0000256" key="10">
    <source>
        <dbReference type="SAM" id="MobiDB-lite"/>
    </source>
</evidence>
<keyword evidence="8" id="KW-0811">Translocation</keyword>
<evidence type="ECO:0000256" key="4">
    <source>
        <dbReference type="ARBA" id="ARBA00022692"/>
    </source>
</evidence>
<evidence type="ECO:0000256" key="6">
    <source>
        <dbReference type="ARBA" id="ARBA00022927"/>
    </source>
</evidence>